<dbReference type="Proteomes" id="UP000634136">
    <property type="component" value="Unassembled WGS sequence"/>
</dbReference>
<accession>A0A834X0W0</accession>
<proteinExistence type="predicted"/>
<reference evidence="1" key="1">
    <citation type="submission" date="2020-09" db="EMBL/GenBank/DDBJ databases">
        <title>Genome-Enabled Discovery of Anthraquinone Biosynthesis in Senna tora.</title>
        <authorList>
            <person name="Kang S.-H."/>
            <person name="Pandey R.P."/>
            <person name="Lee C.-M."/>
            <person name="Sim J.-S."/>
            <person name="Jeong J.-T."/>
            <person name="Choi B.-S."/>
            <person name="Jung M."/>
            <person name="Ginzburg D."/>
            <person name="Zhao K."/>
            <person name="Won S.Y."/>
            <person name="Oh T.-J."/>
            <person name="Yu Y."/>
            <person name="Kim N.-H."/>
            <person name="Lee O.R."/>
            <person name="Lee T.-H."/>
            <person name="Bashyal P."/>
            <person name="Kim T.-S."/>
            <person name="Lee W.-H."/>
            <person name="Kawkins C."/>
            <person name="Kim C.-K."/>
            <person name="Kim J.S."/>
            <person name="Ahn B.O."/>
            <person name="Rhee S.Y."/>
            <person name="Sohng J.K."/>
        </authorList>
    </citation>
    <scope>NUCLEOTIDE SEQUENCE</scope>
    <source>
        <tissue evidence="1">Leaf</tissue>
    </source>
</reference>
<evidence type="ECO:0000313" key="1">
    <source>
        <dbReference type="EMBL" id="KAF7836103.1"/>
    </source>
</evidence>
<name>A0A834X0W0_9FABA</name>
<protein>
    <submittedName>
        <fullName evidence="1">Uncharacterized protein</fullName>
    </submittedName>
</protein>
<comment type="caution">
    <text evidence="1">The sequence shown here is derived from an EMBL/GenBank/DDBJ whole genome shotgun (WGS) entry which is preliminary data.</text>
</comment>
<organism evidence="1 2">
    <name type="scientific">Senna tora</name>
    <dbReference type="NCBI Taxonomy" id="362788"/>
    <lineage>
        <taxon>Eukaryota</taxon>
        <taxon>Viridiplantae</taxon>
        <taxon>Streptophyta</taxon>
        <taxon>Embryophyta</taxon>
        <taxon>Tracheophyta</taxon>
        <taxon>Spermatophyta</taxon>
        <taxon>Magnoliopsida</taxon>
        <taxon>eudicotyledons</taxon>
        <taxon>Gunneridae</taxon>
        <taxon>Pentapetalae</taxon>
        <taxon>rosids</taxon>
        <taxon>fabids</taxon>
        <taxon>Fabales</taxon>
        <taxon>Fabaceae</taxon>
        <taxon>Caesalpinioideae</taxon>
        <taxon>Cassia clade</taxon>
        <taxon>Senna</taxon>
    </lineage>
</organism>
<gene>
    <name evidence="1" type="ORF">G2W53_010962</name>
</gene>
<dbReference type="AlphaFoldDB" id="A0A834X0W0"/>
<dbReference type="EMBL" id="JAAIUW010000004">
    <property type="protein sequence ID" value="KAF7836103.1"/>
    <property type="molecule type" value="Genomic_DNA"/>
</dbReference>
<evidence type="ECO:0000313" key="2">
    <source>
        <dbReference type="Proteomes" id="UP000634136"/>
    </source>
</evidence>
<keyword evidence="2" id="KW-1185">Reference proteome</keyword>
<sequence>MELQVMVTDLQRAQVPNEKRRLDSLESTIDI</sequence>